<sequence>MTFNRMNLPSTFSGRWWLLAALLVVLSLPALAHAYHASIMEARYNAPKQQLEISLKVFTDDFEKALSVGQLKPISFEQTPRAQMTQLVTELLRKSLAFGTRPGETLPLQLIGFEKDHEAHWLYLVVKLPKPTNTLVLRHKLLLETFADQMNIVNLDAGGKKQSALFRDGNEEQKLVF</sequence>
<dbReference type="InterPro" id="IPR046525">
    <property type="entry name" value="DUF6702"/>
</dbReference>
<dbReference type="RefSeq" id="WP_244675485.1">
    <property type="nucleotide sequence ID" value="NZ_CP095046.1"/>
</dbReference>
<protein>
    <submittedName>
        <fullName evidence="1">Uncharacterized protein</fullName>
    </submittedName>
</protein>
<organism evidence="1 2">
    <name type="scientific">Hymenobacter cellulosilyticus</name>
    <dbReference type="NCBI Taxonomy" id="2932248"/>
    <lineage>
        <taxon>Bacteria</taxon>
        <taxon>Pseudomonadati</taxon>
        <taxon>Bacteroidota</taxon>
        <taxon>Cytophagia</taxon>
        <taxon>Cytophagales</taxon>
        <taxon>Hymenobacteraceae</taxon>
        <taxon>Hymenobacter</taxon>
    </lineage>
</organism>
<dbReference type="Proteomes" id="UP000831796">
    <property type="component" value="Chromosome"/>
</dbReference>
<dbReference type="EMBL" id="CP095046">
    <property type="protein sequence ID" value="UOQ72090.1"/>
    <property type="molecule type" value="Genomic_DNA"/>
</dbReference>
<gene>
    <name evidence="1" type="ORF">MUN79_26570</name>
</gene>
<evidence type="ECO:0000313" key="2">
    <source>
        <dbReference type="Proteomes" id="UP000831796"/>
    </source>
</evidence>
<evidence type="ECO:0000313" key="1">
    <source>
        <dbReference type="EMBL" id="UOQ72090.1"/>
    </source>
</evidence>
<proteinExistence type="predicted"/>
<accession>A0A8T9Q8G9</accession>
<dbReference type="AlphaFoldDB" id="A0A8T9Q8G9"/>
<dbReference type="KEGG" id="hcu:MUN79_26570"/>
<dbReference type="Pfam" id="PF20420">
    <property type="entry name" value="DUF6702"/>
    <property type="match status" value="1"/>
</dbReference>
<name>A0A8T9Q8G9_9BACT</name>
<reference evidence="1" key="1">
    <citation type="submission" date="2022-04" db="EMBL/GenBank/DDBJ databases">
        <title>Hymenobacter sp. isolated from the air.</title>
        <authorList>
            <person name="Won M."/>
            <person name="Lee C.-M."/>
            <person name="Woen H.-Y."/>
            <person name="Kwon S.-W."/>
        </authorList>
    </citation>
    <scope>NUCLEOTIDE SEQUENCE</scope>
    <source>
        <strain evidence="1">5116S-3</strain>
    </source>
</reference>
<keyword evidence="2" id="KW-1185">Reference proteome</keyword>